<dbReference type="SUPFAM" id="SSF51126">
    <property type="entry name" value="Pectin lyase-like"/>
    <property type="match status" value="1"/>
</dbReference>
<comment type="caution">
    <text evidence="9">The sequence shown here is derived from an EMBL/GenBank/DDBJ whole genome shotgun (WGS) entry which is preliminary data.</text>
</comment>
<keyword evidence="4 7" id="KW-0326">Glycosidase</keyword>
<dbReference type="Pfam" id="PF13229">
    <property type="entry name" value="Beta_helix"/>
    <property type="match status" value="1"/>
</dbReference>
<dbReference type="InterPro" id="IPR031158">
    <property type="entry name" value="GH10_AS"/>
</dbReference>
<dbReference type="InterPro" id="IPR011050">
    <property type="entry name" value="Pectin_lyase_fold/virulence"/>
</dbReference>
<accession>A0A1E3AEN6</accession>
<comment type="catalytic activity">
    <reaction evidence="7">
        <text>Endohydrolysis of (1-&gt;4)-beta-D-xylosidic linkages in xylans.</text>
        <dbReference type="EC" id="3.2.1.8"/>
    </reaction>
</comment>
<dbReference type="RefSeq" id="WP_081331226.1">
    <property type="nucleotide sequence ID" value="NZ_MCGH01000002.1"/>
</dbReference>
<feature type="active site" description="Nucleophile" evidence="6">
    <location>
        <position position="257"/>
    </location>
</feature>
<dbReference type="Pfam" id="PF00331">
    <property type="entry name" value="Glyco_hydro_10"/>
    <property type="match status" value="1"/>
</dbReference>
<dbReference type="GO" id="GO:0045493">
    <property type="term" value="P:xylan catabolic process"/>
    <property type="evidence" value="ECO:0007669"/>
    <property type="project" value="UniProtKB-KW"/>
</dbReference>
<dbReference type="Gene3D" id="3.20.20.80">
    <property type="entry name" value="Glycosidases"/>
    <property type="match status" value="1"/>
</dbReference>
<dbReference type="Gene3D" id="2.160.20.10">
    <property type="entry name" value="Single-stranded right-handed beta-helix, Pectin lyase-like"/>
    <property type="match status" value="2"/>
</dbReference>
<evidence type="ECO:0000259" key="8">
    <source>
        <dbReference type="PROSITE" id="PS51760"/>
    </source>
</evidence>
<evidence type="ECO:0000256" key="5">
    <source>
        <dbReference type="ARBA" id="ARBA00023326"/>
    </source>
</evidence>
<evidence type="ECO:0000313" key="10">
    <source>
        <dbReference type="Proteomes" id="UP000094067"/>
    </source>
</evidence>
<comment type="similarity">
    <text evidence="1 7">Belongs to the glycosyl hydrolase 10 (cellulase F) family.</text>
</comment>
<organism evidence="9 10">
    <name type="scientific">Eisenbergiella tayi</name>
    <dbReference type="NCBI Taxonomy" id="1432052"/>
    <lineage>
        <taxon>Bacteria</taxon>
        <taxon>Bacillati</taxon>
        <taxon>Bacillota</taxon>
        <taxon>Clostridia</taxon>
        <taxon>Lachnospirales</taxon>
        <taxon>Lachnospiraceae</taxon>
        <taxon>Eisenbergiella</taxon>
    </lineage>
</organism>
<dbReference type="PRINTS" id="PR00134">
    <property type="entry name" value="GLHYDRLASE10"/>
</dbReference>
<keyword evidence="2 7" id="KW-0378">Hydrolase</keyword>
<keyword evidence="5 7" id="KW-0624">Polysaccharide degradation</keyword>
<dbReference type="EC" id="3.2.1.8" evidence="7"/>
<dbReference type="InterPro" id="IPR044846">
    <property type="entry name" value="GH10"/>
</dbReference>
<dbReference type="PATRIC" id="fig|1432052.4.peg.3438"/>
<dbReference type="InterPro" id="IPR001000">
    <property type="entry name" value="GH10_dom"/>
</dbReference>
<dbReference type="PROSITE" id="PS00591">
    <property type="entry name" value="GH10_1"/>
    <property type="match status" value="1"/>
</dbReference>
<name>A0A1E3AEN6_9FIRM</name>
<dbReference type="EMBL" id="MCGH01000002">
    <property type="protein sequence ID" value="ODM07195.1"/>
    <property type="molecule type" value="Genomic_DNA"/>
</dbReference>
<dbReference type="InterPro" id="IPR017853">
    <property type="entry name" value="GH"/>
</dbReference>
<evidence type="ECO:0000256" key="4">
    <source>
        <dbReference type="ARBA" id="ARBA00023295"/>
    </source>
</evidence>
<dbReference type="PANTHER" id="PTHR31490">
    <property type="entry name" value="GLYCOSYL HYDROLASE"/>
    <property type="match status" value="1"/>
</dbReference>
<dbReference type="Proteomes" id="UP000094067">
    <property type="component" value="Unassembled WGS sequence"/>
</dbReference>
<evidence type="ECO:0000256" key="1">
    <source>
        <dbReference type="ARBA" id="ARBA00007495"/>
    </source>
</evidence>
<evidence type="ECO:0000256" key="2">
    <source>
        <dbReference type="ARBA" id="ARBA00022801"/>
    </source>
</evidence>
<dbReference type="InterPro" id="IPR039448">
    <property type="entry name" value="Beta_helix"/>
</dbReference>
<dbReference type="InterPro" id="IPR006626">
    <property type="entry name" value="PbH1"/>
</dbReference>
<keyword evidence="3 7" id="KW-0119">Carbohydrate metabolism</keyword>
<reference evidence="9 10" key="1">
    <citation type="submission" date="2016-07" db="EMBL/GenBank/DDBJ databases">
        <title>Characterization of isolates of Eisenbergiella tayi derived from blood cultures, using whole genome sequencing.</title>
        <authorList>
            <person name="Burdz T."/>
            <person name="Wiebe D."/>
            <person name="Huynh C."/>
            <person name="Bernard K."/>
        </authorList>
    </citation>
    <scope>NUCLEOTIDE SEQUENCE [LARGE SCALE GENOMIC DNA]</scope>
    <source>
        <strain evidence="9 10">NML 110608</strain>
    </source>
</reference>
<gene>
    <name evidence="9" type="primary">xynA</name>
    <name evidence="9" type="ORF">BEI61_03085</name>
</gene>
<evidence type="ECO:0000256" key="3">
    <source>
        <dbReference type="ARBA" id="ARBA00023277"/>
    </source>
</evidence>
<evidence type="ECO:0000256" key="7">
    <source>
        <dbReference type="RuleBase" id="RU361174"/>
    </source>
</evidence>
<feature type="domain" description="GH10" evidence="8">
    <location>
        <begin position="1"/>
        <end position="339"/>
    </location>
</feature>
<keyword evidence="9" id="KW-0858">Xylan degradation</keyword>
<dbReference type="PROSITE" id="PS51760">
    <property type="entry name" value="GH10_2"/>
    <property type="match status" value="1"/>
</dbReference>
<evidence type="ECO:0000256" key="6">
    <source>
        <dbReference type="PROSITE-ProRule" id="PRU10061"/>
    </source>
</evidence>
<dbReference type="GO" id="GO:0031176">
    <property type="term" value="F:endo-1,4-beta-xylanase activity"/>
    <property type="evidence" value="ECO:0007669"/>
    <property type="project" value="UniProtKB-EC"/>
</dbReference>
<dbReference type="InterPro" id="IPR012334">
    <property type="entry name" value="Pectin_lyas_fold"/>
</dbReference>
<evidence type="ECO:0000313" key="9">
    <source>
        <dbReference type="EMBL" id="ODM07195.1"/>
    </source>
</evidence>
<dbReference type="PANTHER" id="PTHR31490:SF90">
    <property type="entry name" value="ENDO-1,4-BETA-XYLANASE A"/>
    <property type="match status" value="1"/>
</dbReference>
<dbReference type="SMART" id="SM00633">
    <property type="entry name" value="Glyco_10"/>
    <property type="match status" value="1"/>
</dbReference>
<protein>
    <recommendedName>
        <fullName evidence="7">Beta-xylanase</fullName>
        <ecNumber evidence="7">3.2.1.8</ecNumber>
    </recommendedName>
</protein>
<sequence>MSLKTVYQPYFRMGAAVPAQVFESAIACGELCAQYDSMTCENEMKPQFLLDEGENRRNAAQYDRCPAVCFEGVRKYLDFAREHGMKMRGHTLVWHNQTPGWFFTEGYRGEEDAPLADRETMLARLEGYIRQVLEFTQTEYPGIIYAWDVVNEAVEDGALRRSLWTETVGEDFILQAFRFARKYAKQDVSLFYNDYDTFIPWKRDVICEQVLKPLLSEQLVDGMGMQSHMTMNTPDLEEYEKSLRVYGSLGIQIQVTELDIHNADPSASSMEALAARYREVFTILARNKKEGTADVTGVTFWGMQDDDSWLTGFRGERSFPLLFQDGFRPKTAYQAVLSVPGRVEGDTQDRLPGGERFAFWEKAPVFTREYHVNAAHPEACDENDGSMEHPFATIQAAANLAGPGTRVWIHGGVYRECVHPVCGGNGPEEMVSFEAFGDGEAVIKASVETHDFRRSEGWNLIPPGAQVSLPEGLQIWETRLNPDEFRGYNPFCAVNILHDRLFIEYEKTDMTTYLNRRGMVFCDGKPLKQVSLYNQLGSTPGSYWVEANGQTIHFRLEDDSDPAQHQIELTCREQCFAPEIPFLSYIRVKGLTCAHAATGAPVPQRGAISCYRGHHWIIEDCKIDWSNGVGIDIGNECWHHTFREDQIIGHTVVRGCEIRDAGVCGIAGMFATDLLIEDNRIEGTGWQKMELSWESGGIKVHNSVNSLIRRNIFTKTFRADHLWMDVGNENNRITRNLFLDGIEQREAIFIECSRDGINLIDNNIFWNVEGRFRPEDISSEPGSTGWYKMEETGEINGYAVYGEGTDRLHVVNNFIGRCRSAGYFVKPVAFRISGNGRGGTSREARIVNNMFYDCGEAAIKFPTKDNDSQGNLYVKMPGGYLRILYPAPENCLDLQAWQEFYGFDKEGQEGFFAVEVDTEKLTLELKKADRLPEMRHHGTGRQNYITEPEKVLPVKASMETADAFDGDARGERRVPGPFAVLETGRIYELDPRKRK</sequence>
<proteinExistence type="inferred from homology"/>
<dbReference type="AlphaFoldDB" id="A0A1E3AEN6"/>
<dbReference type="SUPFAM" id="SSF51445">
    <property type="entry name" value="(Trans)glycosidases"/>
    <property type="match status" value="1"/>
</dbReference>
<dbReference type="SMART" id="SM00710">
    <property type="entry name" value="PbH1"/>
    <property type="match status" value="3"/>
</dbReference>